<feature type="region of interest" description="Disordered" evidence="1">
    <location>
        <begin position="856"/>
        <end position="897"/>
    </location>
</feature>
<organism evidence="2 3">
    <name type="scientific">Modicella reniformis</name>
    <dbReference type="NCBI Taxonomy" id="1440133"/>
    <lineage>
        <taxon>Eukaryota</taxon>
        <taxon>Fungi</taxon>
        <taxon>Fungi incertae sedis</taxon>
        <taxon>Mucoromycota</taxon>
        <taxon>Mortierellomycotina</taxon>
        <taxon>Mortierellomycetes</taxon>
        <taxon>Mortierellales</taxon>
        <taxon>Mortierellaceae</taxon>
        <taxon>Modicella</taxon>
    </lineage>
</organism>
<comment type="caution">
    <text evidence="2">The sequence shown here is derived from an EMBL/GenBank/DDBJ whole genome shotgun (WGS) entry which is preliminary data.</text>
</comment>
<feature type="region of interest" description="Disordered" evidence="1">
    <location>
        <begin position="228"/>
        <end position="291"/>
    </location>
</feature>
<dbReference type="OrthoDB" id="2424936at2759"/>
<feature type="compositionally biased region" description="Low complexity" evidence="1">
    <location>
        <begin position="610"/>
        <end position="625"/>
    </location>
</feature>
<sequence>MLTVNIVNVPRAPPPPSSCVRNTGNPDPAAPPPASGTDPPSASTIDSHMAVVPSWPQLLNKVPLTPEPNWRDFSKRLADATEDQALRSPRENDYLVLKTLLTHGVVVNADPKDKSIGRFIVDNFLQPAAPFELEITMADDDDGPVQVPVNTRLLFQHLTEKLNVVIFLFSSQAAPRVYHPTLSTNGAVRVCGLYHRVDSYNASAEYLVLSFANYHTKRMIQRKLVKDTTSATSSSSSSSSSASPAASSSAATSSGPSPSSSTPPPYASRGTVAMYRTSPRERAQKRKRLNDDEMKLMKEALDYGCLERLKTNVAKTVADFFKDNKDKSARAEKMTDTMRACMEAQLKFTRCPNGVMVSAENRYKKNSPAEEVTRSSVRLQNDIKVAAEHDIMGAWRKVVEDKFDGVWAQCMRDIEVEEAKQHAKGRKRKGGSVQPVASMTSSSTPDNTLKDSSEYSGGEDGTAATEDADNTSGKNHRVCLSTLKAILRPDLSNHFDRIVELLEHQQMAASDLADNIYTLVHKGTLVVASGELYSTGAQQFDLAELLPPNHPIPDEKRMLDVAPIPHGLQHFIEEGVGPFHQDIKNLFKQDHLSKLFTHFSKPHSKDQDISASSTSSSSSSASSPAVISASQMKKIVSDKDKKDHTSWASLSQALATSSTCFRMQGREGFTKTSEAHLRQCATTSQNLWDGDIYSKSLDYLLRFLLRRYLAPQREVATNERAARFVASKNAIKDRKQTLRSELFKASHWRHSMRRLTDRLTDLIQKNRTDTSHEFQENRDKAIECLWNTIKVLSSKRPPSGTPISQPIKPLPVLQNEVEVEPLDEDPDDDIDNIIIEVNIQLQELGMDGFAHPEAMEVDQSEGMSSQAGAGSCQDSKNSRVVDQDSAVLEPEPKEPDRKTLKQLQALTKVLLESPSSRTAYTLDHVRESVFKGSSFSDDELKIVLRITNALRPFVPRRWKGAKDKLHRQHTPHIALRAPLAIISNAVLRLTGHIEYTRRIAPHTSCGDLHALQLGPCQLFEALCSSSADHFDVVGHKGQTLTSVQDAIQPTENKDMVFQGFLDMDKVEQTCRKHGFTFGNRLVYVNKDHVLLSGPQRKGDRRHPIVSTFNSRMKASKGNLESGQWHENFKKSGLTMAQVEQHAEEAQEEVKTKKLAMGDPKKTLGILRRTCTITSGRLKHCTKADKPDILATLKQKQYEMHKQQCRVEAQEREWMQAKRILNYWNKMLTAAKSVAKEADSANTKGKSSQSPSSSSTTTTTTPTWDRPEAEDTPRGLDVSQLLVRHRQKSSTGRTQVVATWAEDPGTIKMSENSPITVGGIQACINRYHALQELTDADIEALDEPKPRTALEQKEVRKQAKAMKIPKTITVTAAQINEVSFTRRLRQERELLLAKESNQRVKDALGSLSKSAVSLTAATTLKQVDDAVQARAEAQKDIRTFNGQRSLKKLEKTQRTRTAPAWAKLTSNVRDKAADAALAELASSDLGSACVDTATGYCEGCKDYEISKIRPEGFKHTTHCLKTRPEIRYMGFIGTAGTGIGSRKIRANALS</sequence>
<proteinExistence type="predicted"/>
<accession>A0A9P6SPA4</accession>
<evidence type="ECO:0000313" key="2">
    <source>
        <dbReference type="EMBL" id="KAF9985796.1"/>
    </source>
</evidence>
<protein>
    <submittedName>
        <fullName evidence="2">Uncharacterized protein</fullName>
    </submittedName>
</protein>
<dbReference type="PANTHER" id="PTHR13491:SF0">
    <property type="entry name" value="ZINC FINGER CCHC DOMAIN-CONTAINING PROTEIN 10"/>
    <property type="match status" value="1"/>
</dbReference>
<feature type="compositionally biased region" description="Polar residues" evidence="1">
    <location>
        <begin position="861"/>
        <end position="875"/>
    </location>
</feature>
<feature type="compositionally biased region" description="Low complexity" evidence="1">
    <location>
        <begin position="1246"/>
        <end position="1262"/>
    </location>
</feature>
<dbReference type="Proteomes" id="UP000749646">
    <property type="component" value="Unassembled WGS sequence"/>
</dbReference>
<feature type="region of interest" description="Disordered" evidence="1">
    <location>
        <begin position="602"/>
        <end position="625"/>
    </location>
</feature>
<dbReference type="EMBL" id="JAAAHW010003275">
    <property type="protein sequence ID" value="KAF9985796.1"/>
    <property type="molecule type" value="Genomic_DNA"/>
</dbReference>
<dbReference type="InterPro" id="IPR039715">
    <property type="entry name" value="ZCCHC10"/>
</dbReference>
<feature type="region of interest" description="Disordered" evidence="1">
    <location>
        <begin position="420"/>
        <end position="474"/>
    </location>
</feature>
<dbReference type="PANTHER" id="PTHR13491">
    <property type="entry name" value="ZCCHC10 PROTEIN"/>
    <property type="match status" value="1"/>
</dbReference>
<feature type="region of interest" description="Disordered" evidence="1">
    <location>
        <begin position="1238"/>
        <end position="1279"/>
    </location>
</feature>
<keyword evidence="3" id="KW-1185">Reference proteome</keyword>
<gene>
    <name evidence="2" type="ORF">BGZ65_009830</name>
</gene>
<reference evidence="2" key="1">
    <citation type="journal article" date="2020" name="Fungal Divers.">
        <title>Resolving the Mortierellaceae phylogeny through synthesis of multi-gene phylogenetics and phylogenomics.</title>
        <authorList>
            <person name="Vandepol N."/>
            <person name="Liber J."/>
            <person name="Desiro A."/>
            <person name="Na H."/>
            <person name="Kennedy M."/>
            <person name="Barry K."/>
            <person name="Grigoriev I.V."/>
            <person name="Miller A.N."/>
            <person name="O'Donnell K."/>
            <person name="Stajich J.E."/>
            <person name="Bonito G."/>
        </authorList>
    </citation>
    <scope>NUCLEOTIDE SEQUENCE</scope>
    <source>
        <strain evidence="2">MES-2147</strain>
    </source>
</reference>
<feature type="compositionally biased region" description="Polar residues" evidence="1">
    <location>
        <begin position="435"/>
        <end position="447"/>
    </location>
</feature>
<evidence type="ECO:0000313" key="3">
    <source>
        <dbReference type="Proteomes" id="UP000749646"/>
    </source>
</evidence>
<name>A0A9P6SPA4_9FUNG</name>
<feature type="compositionally biased region" description="Low complexity" evidence="1">
    <location>
        <begin position="228"/>
        <end position="260"/>
    </location>
</feature>
<evidence type="ECO:0000256" key="1">
    <source>
        <dbReference type="SAM" id="MobiDB-lite"/>
    </source>
</evidence>
<feature type="compositionally biased region" description="Basic and acidic residues" evidence="1">
    <location>
        <begin position="1264"/>
        <end position="1273"/>
    </location>
</feature>
<feature type="region of interest" description="Disordered" evidence="1">
    <location>
        <begin position="1"/>
        <end position="44"/>
    </location>
</feature>